<feature type="non-terminal residue" evidence="3">
    <location>
        <position position="98"/>
    </location>
</feature>
<keyword evidence="1" id="KW-0812">Transmembrane</keyword>
<dbReference type="STRING" id="104452.A0A0L7KU32"/>
<sequence>EQLIRSAFQCAQVVGGDLLGSAGPRCLRRVLTAAAAFAHQTKELNISLTAVGLMVLTLSGVSRVFHSRFQLLMTVGDFNRSWTALLDYITDFALRRSH</sequence>
<reference evidence="3 4" key="1">
    <citation type="journal article" date="2015" name="Genome Biol. Evol.">
        <title>The genome of winter moth (Operophtera brumata) provides a genomic perspective on sexual dimorphism and phenology.</title>
        <authorList>
            <person name="Derks M.F."/>
            <person name="Smit S."/>
            <person name="Salis L."/>
            <person name="Schijlen E."/>
            <person name="Bossers A."/>
            <person name="Mateman C."/>
            <person name="Pijl A.S."/>
            <person name="de Ridder D."/>
            <person name="Groenen M.A."/>
            <person name="Visser M.E."/>
            <person name="Megens H.J."/>
        </authorList>
    </citation>
    <scope>NUCLEOTIDE SEQUENCE [LARGE SCALE GENOMIC DNA]</scope>
    <source>
        <strain evidence="3">WM2013NL</strain>
        <tissue evidence="3">Head and thorax</tissue>
    </source>
</reference>
<feature type="domain" description="Mon2 C-terminal" evidence="2">
    <location>
        <begin position="54"/>
        <end position="96"/>
    </location>
</feature>
<keyword evidence="1" id="KW-1133">Transmembrane helix</keyword>
<evidence type="ECO:0000256" key="1">
    <source>
        <dbReference type="SAM" id="Phobius"/>
    </source>
</evidence>
<dbReference type="Pfam" id="PF16206">
    <property type="entry name" value="Mon2_C"/>
    <property type="match status" value="1"/>
</dbReference>
<dbReference type="AlphaFoldDB" id="A0A0L7KU32"/>
<evidence type="ECO:0000313" key="4">
    <source>
        <dbReference type="Proteomes" id="UP000037510"/>
    </source>
</evidence>
<organism evidence="3 4">
    <name type="scientific">Operophtera brumata</name>
    <name type="common">Winter moth</name>
    <name type="synonym">Phalaena brumata</name>
    <dbReference type="NCBI Taxonomy" id="104452"/>
    <lineage>
        <taxon>Eukaryota</taxon>
        <taxon>Metazoa</taxon>
        <taxon>Ecdysozoa</taxon>
        <taxon>Arthropoda</taxon>
        <taxon>Hexapoda</taxon>
        <taxon>Insecta</taxon>
        <taxon>Pterygota</taxon>
        <taxon>Neoptera</taxon>
        <taxon>Endopterygota</taxon>
        <taxon>Lepidoptera</taxon>
        <taxon>Glossata</taxon>
        <taxon>Ditrysia</taxon>
        <taxon>Geometroidea</taxon>
        <taxon>Geometridae</taxon>
        <taxon>Larentiinae</taxon>
        <taxon>Operophtera</taxon>
    </lineage>
</organism>
<protein>
    <submittedName>
        <fullName evidence="3">Protein MON2-like protein</fullName>
    </submittedName>
</protein>
<evidence type="ECO:0000313" key="3">
    <source>
        <dbReference type="EMBL" id="KOB66773.1"/>
    </source>
</evidence>
<dbReference type="InterPro" id="IPR032817">
    <property type="entry name" value="Mon2_C"/>
</dbReference>
<keyword evidence="4" id="KW-1185">Reference proteome</keyword>
<comment type="caution">
    <text evidence="3">The sequence shown here is derived from an EMBL/GenBank/DDBJ whole genome shotgun (WGS) entry which is preliminary data.</text>
</comment>
<dbReference type="Proteomes" id="UP000037510">
    <property type="component" value="Unassembled WGS sequence"/>
</dbReference>
<evidence type="ECO:0000259" key="2">
    <source>
        <dbReference type="Pfam" id="PF16206"/>
    </source>
</evidence>
<dbReference type="EMBL" id="JTDY01005662">
    <property type="protein sequence ID" value="KOB66773.1"/>
    <property type="molecule type" value="Genomic_DNA"/>
</dbReference>
<accession>A0A0L7KU32</accession>
<feature type="non-terminal residue" evidence="3">
    <location>
        <position position="1"/>
    </location>
</feature>
<gene>
    <name evidence="3" type="ORF">OBRU01_20920</name>
</gene>
<feature type="transmembrane region" description="Helical" evidence="1">
    <location>
        <begin position="46"/>
        <end position="65"/>
    </location>
</feature>
<name>A0A0L7KU32_OPEBR</name>
<keyword evidence="1" id="KW-0472">Membrane</keyword>
<proteinExistence type="predicted"/>